<gene>
    <name evidence="2" type="ORF">ASR47_10125</name>
</gene>
<dbReference type="STRING" id="1747903.ASR47_10125"/>
<comment type="caution">
    <text evidence="2">The sequence shown here is derived from an EMBL/GenBank/DDBJ whole genome shotgun (WGS) entry which is preliminary data.</text>
</comment>
<organism evidence="2 3">
    <name type="scientific">Janthinobacterium psychrotolerans</name>
    <dbReference type="NCBI Taxonomy" id="1747903"/>
    <lineage>
        <taxon>Bacteria</taxon>
        <taxon>Pseudomonadati</taxon>
        <taxon>Pseudomonadota</taxon>
        <taxon>Betaproteobacteria</taxon>
        <taxon>Burkholderiales</taxon>
        <taxon>Oxalobacteraceae</taxon>
        <taxon>Janthinobacterium</taxon>
    </lineage>
</organism>
<keyword evidence="1" id="KW-0812">Transmembrane</keyword>
<dbReference type="Proteomes" id="UP000092713">
    <property type="component" value="Unassembled WGS sequence"/>
</dbReference>
<accession>A0A1A7C634</accession>
<proteinExistence type="predicted"/>
<name>A0A1A7C634_9BURK</name>
<sequence length="131" mass="13384">MSALDTLAAGGVSGIWKLAAVVMASLMLAVASAAGTGWWLAAGDRDQALDDLKAEQGVSAELRASIAEQNLAVDGMARATLFAQQRGEAAKAAAATAGKKYQAAQAQLAGVRATTCDEAMPVVRHMLEGVR</sequence>
<dbReference type="EMBL" id="LOCQ01000051">
    <property type="protein sequence ID" value="OBV39783.1"/>
    <property type="molecule type" value="Genomic_DNA"/>
</dbReference>
<dbReference type="RefSeq" id="WP_065307441.1">
    <property type="nucleotide sequence ID" value="NZ_LOCQ01000051.1"/>
</dbReference>
<evidence type="ECO:0000313" key="2">
    <source>
        <dbReference type="EMBL" id="OBV39783.1"/>
    </source>
</evidence>
<keyword evidence="3" id="KW-1185">Reference proteome</keyword>
<dbReference type="OrthoDB" id="8763104at2"/>
<evidence type="ECO:0000256" key="1">
    <source>
        <dbReference type="SAM" id="Phobius"/>
    </source>
</evidence>
<feature type="transmembrane region" description="Helical" evidence="1">
    <location>
        <begin position="15"/>
        <end position="41"/>
    </location>
</feature>
<protein>
    <submittedName>
        <fullName evidence="2">Uncharacterized protein</fullName>
    </submittedName>
</protein>
<keyword evidence="1" id="KW-1133">Transmembrane helix</keyword>
<reference evidence="2 3" key="1">
    <citation type="submission" date="2016-04" db="EMBL/GenBank/DDBJ databases">
        <title>Draft genome sequence of Janthinobacterium psychrotolerans sp. nov., isolated from freshwater sediments in Denmark.</title>
        <authorList>
            <person name="Gong X."/>
            <person name="Skrivergaard S."/>
            <person name="Korsgaard B.S."/>
            <person name="Schreiber L."/>
            <person name="Marshall I.P."/>
            <person name="Finster K."/>
            <person name="Schramm A."/>
        </authorList>
    </citation>
    <scope>NUCLEOTIDE SEQUENCE [LARGE SCALE GENOMIC DNA]</scope>
    <source>
        <strain evidence="2 3">S3-2</strain>
    </source>
</reference>
<keyword evidence="1" id="KW-0472">Membrane</keyword>
<dbReference type="AlphaFoldDB" id="A0A1A7C634"/>
<evidence type="ECO:0000313" key="3">
    <source>
        <dbReference type="Proteomes" id="UP000092713"/>
    </source>
</evidence>